<organism evidence="4 5">
    <name type="scientific">Effrenium voratum</name>
    <dbReference type="NCBI Taxonomy" id="2562239"/>
    <lineage>
        <taxon>Eukaryota</taxon>
        <taxon>Sar</taxon>
        <taxon>Alveolata</taxon>
        <taxon>Dinophyceae</taxon>
        <taxon>Suessiales</taxon>
        <taxon>Symbiodiniaceae</taxon>
        <taxon>Effrenium</taxon>
    </lineage>
</organism>
<feature type="coiled-coil region" evidence="1">
    <location>
        <begin position="118"/>
        <end position="152"/>
    </location>
</feature>
<dbReference type="EMBL" id="CAUJNA010003216">
    <property type="protein sequence ID" value="CAJ1395951.1"/>
    <property type="molecule type" value="Genomic_DNA"/>
</dbReference>
<dbReference type="GO" id="GO:2001070">
    <property type="term" value="F:starch binding"/>
    <property type="evidence" value="ECO:0007669"/>
    <property type="project" value="InterPro"/>
</dbReference>
<dbReference type="InterPro" id="IPR002044">
    <property type="entry name" value="CBM20"/>
</dbReference>
<evidence type="ECO:0000259" key="2">
    <source>
        <dbReference type="PROSITE" id="PS51166"/>
    </source>
</evidence>
<feature type="domain" description="PPM-type phosphatase" evidence="3">
    <location>
        <begin position="337"/>
        <end position="618"/>
    </location>
</feature>
<dbReference type="InterPro" id="IPR015655">
    <property type="entry name" value="PP2C"/>
</dbReference>
<dbReference type="InterPro" id="IPR001932">
    <property type="entry name" value="PPM-type_phosphatase-like_dom"/>
</dbReference>
<dbReference type="InterPro" id="IPR013783">
    <property type="entry name" value="Ig-like_fold"/>
</dbReference>
<feature type="domain" description="CBM20" evidence="2">
    <location>
        <begin position="148"/>
        <end position="253"/>
    </location>
</feature>
<evidence type="ECO:0000259" key="3">
    <source>
        <dbReference type="PROSITE" id="PS51746"/>
    </source>
</evidence>
<dbReference type="Gene3D" id="3.60.40.10">
    <property type="entry name" value="PPM-type phosphatase domain"/>
    <property type="match status" value="1"/>
</dbReference>
<dbReference type="SMART" id="SM00332">
    <property type="entry name" value="PP2Cc"/>
    <property type="match status" value="1"/>
</dbReference>
<dbReference type="CDD" id="cd05467">
    <property type="entry name" value="CBM20"/>
    <property type="match status" value="1"/>
</dbReference>
<proteinExistence type="predicted"/>
<name>A0AA36IYI7_9DINO</name>
<dbReference type="InterPro" id="IPR013784">
    <property type="entry name" value="Carb-bd-like_fold"/>
</dbReference>
<dbReference type="SMART" id="SM01065">
    <property type="entry name" value="CBM_2"/>
    <property type="match status" value="1"/>
</dbReference>
<dbReference type="Gene3D" id="2.60.40.10">
    <property type="entry name" value="Immunoglobulins"/>
    <property type="match status" value="1"/>
</dbReference>
<gene>
    <name evidence="4" type="ORF">EVOR1521_LOCUS20260</name>
</gene>
<reference evidence="4" key="1">
    <citation type="submission" date="2023-08" db="EMBL/GenBank/DDBJ databases">
        <authorList>
            <person name="Chen Y."/>
            <person name="Shah S."/>
            <person name="Dougan E. K."/>
            <person name="Thang M."/>
            <person name="Chan C."/>
        </authorList>
    </citation>
    <scope>NUCLEOTIDE SEQUENCE</scope>
</reference>
<evidence type="ECO:0000313" key="5">
    <source>
        <dbReference type="Proteomes" id="UP001178507"/>
    </source>
</evidence>
<evidence type="ECO:0000256" key="1">
    <source>
        <dbReference type="SAM" id="Coils"/>
    </source>
</evidence>
<dbReference type="SUPFAM" id="SSF81606">
    <property type="entry name" value="PP2C-like"/>
    <property type="match status" value="1"/>
</dbReference>
<keyword evidence="1" id="KW-0175">Coiled coil</keyword>
<dbReference type="CDD" id="cd00143">
    <property type="entry name" value="PP2Cc"/>
    <property type="match status" value="1"/>
</dbReference>
<accession>A0AA36IYI7</accession>
<dbReference type="InterPro" id="IPR036457">
    <property type="entry name" value="PPM-type-like_dom_sf"/>
</dbReference>
<dbReference type="AlphaFoldDB" id="A0AA36IYI7"/>
<dbReference type="Pfam" id="PF00481">
    <property type="entry name" value="PP2C"/>
    <property type="match status" value="1"/>
</dbReference>
<protein>
    <submittedName>
        <fullName evidence="4">Uncharacterized protein</fullName>
    </submittedName>
</protein>
<dbReference type="SUPFAM" id="SSF49452">
    <property type="entry name" value="Starch-binding domain-like"/>
    <property type="match status" value="1"/>
</dbReference>
<dbReference type="PROSITE" id="PS51166">
    <property type="entry name" value="CBM20"/>
    <property type="match status" value="1"/>
</dbReference>
<dbReference type="GO" id="GO:0004722">
    <property type="term" value="F:protein serine/threonine phosphatase activity"/>
    <property type="evidence" value="ECO:0007669"/>
    <property type="project" value="InterPro"/>
</dbReference>
<comment type="caution">
    <text evidence="4">The sequence shown here is derived from an EMBL/GenBank/DDBJ whole genome shotgun (WGS) entry which is preliminary data.</text>
</comment>
<dbReference type="Proteomes" id="UP001178507">
    <property type="component" value="Unassembled WGS sequence"/>
</dbReference>
<sequence>MALLTVDSLLDDRLSKPARIDAEQHAEAHTLLAGKANVQAASLQVELSQAVKSKAEIDAVAPPQVLVIDAQDELAAQTRATAASSCESLKEVAEIACARTAHLAQQLQGLQHLESKELAELVQSAEKAKHHLDEILEQLQRLKASEQRKTSRRQEIRFRAVCSETVVGDELKVVGSCRELGGWDTGRGLVLQTSADAFPLWTGLVTMDAPVEVEFKLVIARPSRDEWEDLQNRSLRIPADSDGPWEVSLQYNHSSMVGPKHLAQNAWPRLLGRAPGDCDEKDALDHHVRAVGQDELDALMTRVVGHIHGLSAPLETPGQLRECACFGTIPSNLLPTILCEKGNKQKMDTSPNQDNFSVTHFQTGHTLICACDGHGKHGHIAAARAAQTMPFFIATETGISHGTINEAGMEEAMLHAFQKAENDLVAHSAQHVWDVGTSGTTAVVALVKGHNIWTANLGDSRAAIGSVLDRKLTFATKDHTPQCAKERARVEAMGGQVVSEIHPDGRATHRIFSKGATYGLSVARTLGDQSLKSHGVCAVPEVAHTMVDPSRKAFVLLASDGLWEFLDSKSVVKAAADQIAQAGPAMAVQLLHKEAKKKWRQVHGGKYSDDITSVLLQL</sequence>
<keyword evidence="5" id="KW-1185">Reference proteome</keyword>
<dbReference type="PROSITE" id="PS51746">
    <property type="entry name" value="PPM_2"/>
    <property type="match status" value="1"/>
</dbReference>
<dbReference type="PANTHER" id="PTHR47992">
    <property type="entry name" value="PROTEIN PHOSPHATASE"/>
    <property type="match status" value="1"/>
</dbReference>
<evidence type="ECO:0000313" key="4">
    <source>
        <dbReference type="EMBL" id="CAJ1395951.1"/>
    </source>
</evidence>
<dbReference type="Pfam" id="PF00686">
    <property type="entry name" value="CBM_20"/>
    <property type="match status" value="1"/>
</dbReference>